<name>A0A6I9U0J0_SESIN</name>
<proteinExistence type="predicted"/>
<feature type="region of interest" description="Disordered" evidence="1">
    <location>
        <begin position="580"/>
        <end position="658"/>
    </location>
</feature>
<dbReference type="RefSeq" id="XP_011087293.1">
    <property type="nucleotide sequence ID" value="XM_011088991.2"/>
</dbReference>
<feature type="region of interest" description="Disordered" evidence="1">
    <location>
        <begin position="537"/>
        <end position="562"/>
    </location>
</feature>
<dbReference type="AlphaFoldDB" id="A0A6I9U0J0"/>
<organism evidence="2 4">
    <name type="scientific">Sesamum indicum</name>
    <name type="common">Oriental sesame</name>
    <name type="synonym">Sesamum orientale</name>
    <dbReference type="NCBI Taxonomy" id="4182"/>
    <lineage>
        <taxon>Eukaryota</taxon>
        <taxon>Viridiplantae</taxon>
        <taxon>Streptophyta</taxon>
        <taxon>Embryophyta</taxon>
        <taxon>Tracheophyta</taxon>
        <taxon>Spermatophyta</taxon>
        <taxon>Magnoliopsida</taxon>
        <taxon>eudicotyledons</taxon>
        <taxon>Gunneridae</taxon>
        <taxon>Pentapetalae</taxon>
        <taxon>asterids</taxon>
        <taxon>lamiids</taxon>
        <taxon>Lamiales</taxon>
        <taxon>Pedaliaceae</taxon>
        <taxon>Sesamum</taxon>
    </lineage>
</organism>
<evidence type="ECO:0000256" key="1">
    <source>
        <dbReference type="SAM" id="MobiDB-lite"/>
    </source>
</evidence>
<feature type="compositionally biased region" description="Basic residues" evidence="1">
    <location>
        <begin position="588"/>
        <end position="606"/>
    </location>
</feature>
<feature type="region of interest" description="Disordered" evidence="1">
    <location>
        <begin position="228"/>
        <end position="248"/>
    </location>
</feature>
<sequence length="658" mass="73613">MQCTSYIPVYYHARDLNVGSSGFSWPPFNSNPSYGEERGFHSSLTPCTMDQYLGYDKEVLRQIIQYHEATFRYQVHELHRVYRRQRELMDEMRVRAIFAQHLPSQTSESVYCSSHAWSDVSQSKSRATSWLLGDHSHCKLPELTAHNIQRPPTFAAENFQEHATVCPGPSIRKNSYIEVKFPASSNQGNEKRILDLELPADMYHEEGGKQFKEGNLSEAPEITRNTPKKLSNIQPKSDSEIDSDEAGDLSSFHLNSRKTNCFIDLNEPIQLEPQPSMSTGPFETYTCPMEVMHNGPYVSGEVTPESVVPKNAALLSSDDSLNGITFSVDIDLNSMPDSCFSETESILENLRTINKETTLVPGCSSVYDHARRKADGVEGNPVADTGDKFLKTKTCTDLNTGTIVHEPSPQPSNTIVLIKSADLEGPVSPENEECSPPRGKSEDIQLETPPLLSEQREGEQSMKLDTIAAQTLVTISCCRVQEYMKAAIPEPLESFRNHLYWFAEIVSSTRDDLENKVTKLQNNTTDTAVNLSHVVKKEKETGDLSSRSMKGHPRGTRQQKDIRTEVLPSLSSLSKGLHTIEGCPRIGSSKRKNSGKKTHAKPRKYSKLSTSSIMKQHATQTREGVLQGWGNIRKRQGGRRRRTSKFPVISSAQFVGAK</sequence>
<dbReference type="PANTHER" id="PTHR33167:SF18">
    <property type="entry name" value="GB|AAF67766.1"/>
    <property type="match status" value="1"/>
</dbReference>
<protein>
    <submittedName>
        <fullName evidence="3 4">Uncharacterized protein LOC105168834</fullName>
    </submittedName>
</protein>
<evidence type="ECO:0000313" key="4">
    <source>
        <dbReference type="RefSeq" id="XP_011087294.1"/>
    </source>
</evidence>
<feature type="compositionally biased region" description="Basic residues" evidence="1">
    <location>
        <begin position="632"/>
        <end position="644"/>
    </location>
</feature>
<dbReference type="KEGG" id="sind:105168834"/>
<gene>
    <name evidence="3 4" type="primary">LOC105168834</name>
</gene>
<reference evidence="3 4" key="1">
    <citation type="submission" date="2025-04" db="UniProtKB">
        <authorList>
            <consortium name="RefSeq"/>
        </authorList>
    </citation>
    <scope>IDENTIFICATION</scope>
</reference>
<feature type="region of interest" description="Disordered" evidence="1">
    <location>
        <begin position="425"/>
        <end position="458"/>
    </location>
</feature>
<keyword evidence="2" id="KW-1185">Reference proteome</keyword>
<dbReference type="Gramene" id="SIN_1022633.t">
    <property type="protein sequence ID" value="SIN_1022633.t"/>
    <property type="gene ID" value="SIN_1022633"/>
</dbReference>
<feature type="compositionally biased region" description="Polar residues" evidence="1">
    <location>
        <begin position="607"/>
        <end position="622"/>
    </location>
</feature>
<accession>A0A6I9U0J0</accession>
<dbReference type="PANTHER" id="PTHR33167">
    <property type="entry name" value="TRANSCRIPTION FACTOR, PUTATIVE (DUF863)-RELATED"/>
    <property type="match status" value="1"/>
</dbReference>
<dbReference type="InterPro" id="IPR008581">
    <property type="entry name" value="DUF863_pln"/>
</dbReference>
<dbReference type="GeneID" id="105168834"/>
<dbReference type="OrthoDB" id="630817at2759"/>
<dbReference type="RefSeq" id="XP_011087294.1">
    <property type="nucleotide sequence ID" value="XM_011088992.2"/>
</dbReference>
<dbReference type="Proteomes" id="UP000504604">
    <property type="component" value="Linkage group LG8"/>
</dbReference>
<evidence type="ECO:0000313" key="3">
    <source>
        <dbReference type="RefSeq" id="XP_011087293.1"/>
    </source>
</evidence>
<evidence type="ECO:0000313" key="2">
    <source>
        <dbReference type="Proteomes" id="UP000504604"/>
    </source>
</evidence>
<dbReference type="Pfam" id="PF05904">
    <property type="entry name" value="DUF863"/>
    <property type="match status" value="2"/>
</dbReference>